<dbReference type="RefSeq" id="WP_342768229.1">
    <property type="nucleotide sequence ID" value="NZ_QPJW01000002.1"/>
</dbReference>
<proteinExistence type="predicted"/>
<comment type="caution">
    <text evidence="4">The sequence shown here is derived from an EMBL/GenBank/DDBJ whole genome shotgun (WGS) entry which is preliminary data.</text>
</comment>
<dbReference type="Gene3D" id="3.90.79.10">
    <property type="entry name" value="Nucleoside Triphosphate Pyrophosphohydrolase"/>
    <property type="match status" value="1"/>
</dbReference>
<dbReference type="AlphaFoldDB" id="A0A369BIV8"/>
<dbReference type="Pfam" id="PF00293">
    <property type="entry name" value="NUDIX"/>
    <property type="match status" value="1"/>
</dbReference>
<keyword evidence="5" id="KW-1185">Reference proteome</keyword>
<feature type="domain" description="Nudix hydrolase" evidence="3">
    <location>
        <begin position="4"/>
        <end position="130"/>
    </location>
</feature>
<name>A0A369BIV8_9BACL</name>
<dbReference type="PROSITE" id="PS51462">
    <property type="entry name" value="NUDIX"/>
    <property type="match status" value="1"/>
</dbReference>
<dbReference type="Proteomes" id="UP000253090">
    <property type="component" value="Unassembled WGS sequence"/>
</dbReference>
<evidence type="ECO:0000256" key="1">
    <source>
        <dbReference type="ARBA" id="ARBA00001946"/>
    </source>
</evidence>
<dbReference type="InterPro" id="IPR000086">
    <property type="entry name" value="NUDIX_hydrolase_dom"/>
</dbReference>
<dbReference type="PANTHER" id="PTHR43046">
    <property type="entry name" value="GDP-MANNOSE MANNOSYL HYDROLASE"/>
    <property type="match status" value="1"/>
</dbReference>
<evidence type="ECO:0000313" key="4">
    <source>
        <dbReference type="EMBL" id="RCX21513.1"/>
    </source>
</evidence>
<evidence type="ECO:0000313" key="5">
    <source>
        <dbReference type="Proteomes" id="UP000253090"/>
    </source>
</evidence>
<organism evidence="4 5">
    <name type="scientific">Fontibacillus phaseoli</name>
    <dbReference type="NCBI Taxonomy" id="1416533"/>
    <lineage>
        <taxon>Bacteria</taxon>
        <taxon>Bacillati</taxon>
        <taxon>Bacillota</taxon>
        <taxon>Bacilli</taxon>
        <taxon>Bacillales</taxon>
        <taxon>Paenibacillaceae</taxon>
        <taxon>Fontibacillus</taxon>
    </lineage>
</organism>
<dbReference type="EMBL" id="QPJW01000002">
    <property type="protein sequence ID" value="RCX21513.1"/>
    <property type="molecule type" value="Genomic_DNA"/>
</dbReference>
<protein>
    <submittedName>
        <fullName evidence="4">8-oxo-dGTP diphosphatase</fullName>
    </submittedName>
</protein>
<gene>
    <name evidence="4" type="ORF">DFP94_102266</name>
</gene>
<comment type="cofactor">
    <cofactor evidence="1">
        <name>Mg(2+)</name>
        <dbReference type="ChEBI" id="CHEBI:18420"/>
    </cofactor>
</comment>
<accession>A0A369BIV8</accession>
<dbReference type="CDD" id="cd18875">
    <property type="entry name" value="NUDIX_Hydrolase"/>
    <property type="match status" value="1"/>
</dbReference>
<evidence type="ECO:0000259" key="3">
    <source>
        <dbReference type="PROSITE" id="PS51462"/>
    </source>
</evidence>
<dbReference type="InterPro" id="IPR020084">
    <property type="entry name" value="NUDIX_hydrolase_CS"/>
</dbReference>
<evidence type="ECO:0000256" key="2">
    <source>
        <dbReference type="ARBA" id="ARBA00022801"/>
    </source>
</evidence>
<sequence length="152" mass="17894">MEETIKMYTICLIVNGQKILLLNRQHDSFKGYIAPGGRIEFPESPIQCAIREVKEETGLTVKNLIFKGLAEYMNPTNERYMVFNYVTYDFDGTLIEDCREGKAEWILIDEIDNIEMQDNFRRRIPLLFEEGTFETHMIRFEEGMAQEHIIKT</sequence>
<dbReference type="SUPFAM" id="SSF55811">
    <property type="entry name" value="Nudix"/>
    <property type="match status" value="1"/>
</dbReference>
<dbReference type="PANTHER" id="PTHR43046:SF2">
    <property type="entry name" value="8-OXO-DGTP DIPHOSPHATASE-RELATED"/>
    <property type="match status" value="1"/>
</dbReference>
<keyword evidence="2" id="KW-0378">Hydrolase</keyword>
<reference evidence="4 5" key="1">
    <citation type="submission" date="2018-07" db="EMBL/GenBank/DDBJ databases">
        <title>Genomic Encyclopedia of Type Strains, Phase III (KMG-III): the genomes of soil and plant-associated and newly described type strains.</title>
        <authorList>
            <person name="Whitman W."/>
        </authorList>
    </citation>
    <scope>NUCLEOTIDE SEQUENCE [LARGE SCALE GENOMIC DNA]</scope>
    <source>
        <strain evidence="4 5">CECT 8333</strain>
    </source>
</reference>
<dbReference type="GO" id="GO:0016787">
    <property type="term" value="F:hydrolase activity"/>
    <property type="evidence" value="ECO:0007669"/>
    <property type="project" value="UniProtKB-KW"/>
</dbReference>
<dbReference type="InterPro" id="IPR015797">
    <property type="entry name" value="NUDIX_hydrolase-like_dom_sf"/>
</dbReference>
<dbReference type="PROSITE" id="PS00893">
    <property type="entry name" value="NUDIX_BOX"/>
    <property type="match status" value="1"/>
</dbReference>